<dbReference type="SUPFAM" id="SSF46565">
    <property type="entry name" value="Chaperone J-domain"/>
    <property type="match status" value="1"/>
</dbReference>
<gene>
    <name evidence="4" type="ORF">TRICI_002592</name>
</gene>
<proteinExistence type="inferred from homology"/>
<evidence type="ECO:0000256" key="1">
    <source>
        <dbReference type="ARBA" id="ARBA00010476"/>
    </source>
</evidence>
<dbReference type="GO" id="GO:0005739">
    <property type="term" value="C:mitochondrion"/>
    <property type="evidence" value="ECO:0007669"/>
    <property type="project" value="TreeGrafter"/>
</dbReference>
<evidence type="ECO:0000259" key="3">
    <source>
        <dbReference type="Pfam" id="PF07743"/>
    </source>
</evidence>
<dbReference type="EMBL" id="SWFS01000179">
    <property type="protein sequence ID" value="KAA8915235.1"/>
    <property type="molecule type" value="Genomic_DNA"/>
</dbReference>
<dbReference type="SUPFAM" id="SSF47144">
    <property type="entry name" value="HSC20 (HSCB), C-terminal oligomerisation domain"/>
    <property type="match status" value="1"/>
</dbReference>
<dbReference type="PANTHER" id="PTHR14021:SF15">
    <property type="entry name" value="IRON-SULFUR CLUSTER CO-CHAPERONE PROTEIN HSCB"/>
    <property type="match status" value="1"/>
</dbReference>
<dbReference type="AlphaFoldDB" id="A0A642V6I5"/>
<dbReference type="OrthoDB" id="448954at2759"/>
<dbReference type="InterPro" id="IPR036869">
    <property type="entry name" value="J_dom_sf"/>
</dbReference>
<sequence length="190" mass="21830">MFRQGIRVTLKRPLGRVFLRSYSTYYDLFPKTFPNGPPPKGQFMVDKGSLKREYIQLQSESHPDKAVNQDIEDDGKSSQISVAYKALLNPLHRAENILLSRGVDALAEKDSLTDEELLMDVLMARESIADAETREDLEQIRKENDSRIAESEKILDQAFQKDDLEAARAETVKLSYWQSIRHQINEKENS</sequence>
<evidence type="ECO:0000313" key="4">
    <source>
        <dbReference type="EMBL" id="KAA8915235.1"/>
    </source>
</evidence>
<dbReference type="Gene3D" id="1.20.1280.20">
    <property type="entry name" value="HscB, C-terminal domain"/>
    <property type="match status" value="1"/>
</dbReference>
<keyword evidence="5" id="KW-1185">Reference proteome</keyword>
<reference evidence="4" key="1">
    <citation type="journal article" date="2019" name="G3 (Bethesda)">
        <title>Genome Assemblies of Two Rare Opportunistic Yeast Pathogens: Diutina rugosa (syn. Candida rugosa) and Trichomonascus ciferrii (syn. Candida ciferrii).</title>
        <authorList>
            <person name="Mixao V."/>
            <person name="Saus E."/>
            <person name="Hansen A.P."/>
            <person name="Lass-Florl C."/>
            <person name="Gabaldon T."/>
        </authorList>
    </citation>
    <scope>NUCLEOTIDE SEQUENCE</scope>
    <source>
        <strain evidence="4">CBS 4856</strain>
    </source>
</reference>
<dbReference type="GO" id="GO:0051087">
    <property type="term" value="F:protein-folding chaperone binding"/>
    <property type="evidence" value="ECO:0007669"/>
    <property type="project" value="InterPro"/>
</dbReference>
<protein>
    <recommendedName>
        <fullName evidence="3">Co-chaperone HscB C-terminal oligomerisation domain-containing protein</fullName>
    </recommendedName>
</protein>
<dbReference type="PANTHER" id="PTHR14021">
    <property type="entry name" value="IRON-SULFUR CLUSTER CO-CHAPERONE PROTEIN HSCB"/>
    <property type="match status" value="1"/>
</dbReference>
<dbReference type="GO" id="GO:0001671">
    <property type="term" value="F:ATPase activator activity"/>
    <property type="evidence" value="ECO:0007669"/>
    <property type="project" value="InterPro"/>
</dbReference>
<dbReference type="Proteomes" id="UP000761534">
    <property type="component" value="Unassembled WGS sequence"/>
</dbReference>
<comment type="caution">
    <text evidence="4">The sequence shown here is derived from an EMBL/GenBank/DDBJ whole genome shotgun (WGS) entry which is preliminary data.</text>
</comment>
<evidence type="ECO:0000256" key="2">
    <source>
        <dbReference type="ARBA" id="ARBA00023186"/>
    </source>
</evidence>
<dbReference type="InterPro" id="IPR009073">
    <property type="entry name" value="HscB_oligo_C"/>
</dbReference>
<feature type="domain" description="Co-chaperone HscB C-terminal oligomerisation" evidence="3">
    <location>
        <begin position="114"/>
        <end position="184"/>
    </location>
</feature>
<accession>A0A642V6I5</accession>
<dbReference type="Pfam" id="PF07743">
    <property type="entry name" value="HSCB_C"/>
    <property type="match status" value="1"/>
</dbReference>
<dbReference type="VEuPathDB" id="FungiDB:TRICI_002592"/>
<dbReference type="InterPro" id="IPR036386">
    <property type="entry name" value="HscB_C_sf"/>
</dbReference>
<comment type="similarity">
    <text evidence="1">Belongs to the HscB family.</text>
</comment>
<dbReference type="GO" id="GO:0051259">
    <property type="term" value="P:protein complex oligomerization"/>
    <property type="evidence" value="ECO:0007669"/>
    <property type="project" value="InterPro"/>
</dbReference>
<name>A0A642V6I5_9ASCO</name>
<keyword evidence="2" id="KW-0143">Chaperone</keyword>
<dbReference type="NCBIfam" id="TIGR00714">
    <property type="entry name" value="hscB"/>
    <property type="match status" value="1"/>
</dbReference>
<dbReference type="GO" id="GO:0044571">
    <property type="term" value="P:[2Fe-2S] cluster assembly"/>
    <property type="evidence" value="ECO:0007669"/>
    <property type="project" value="InterPro"/>
</dbReference>
<evidence type="ECO:0000313" key="5">
    <source>
        <dbReference type="Proteomes" id="UP000761534"/>
    </source>
</evidence>
<organism evidence="4 5">
    <name type="scientific">Trichomonascus ciferrii</name>
    <dbReference type="NCBI Taxonomy" id="44093"/>
    <lineage>
        <taxon>Eukaryota</taxon>
        <taxon>Fungi</taxon>
        <taxon>Dikarya</taxon>
        <taxon>Ascomycota</taxon>
        <taxon>Saccharomycotina</taxon>
        <taxon>Dipodascomycetes</taxon>
        <taxon>Dipodascales</taxon>
        <taxon>Trichomonascaceae</taxon>
        <taxon>Trichomonascus</taxon>
        <taxon>Trichomonascus ciferrii complex</taxon>
    </lineage>
</organism>
<dbReference type="InterPro" id="IPR004640">
    <property type="entry name" value="HscB"/>
</dbReference>
<dbReference type="Gene3D" id="1.10.287.110">
    <property type="entry name" value="DnaJ domain"/>
    <property type="match status" value="1"/>
</dbReference>